<gene>
    <name evidence="2" type="primary">nrtS</name>
    <name evidence="2" type="ORF">HHU12_31795</name>
</gene>
<keyword evidence="3" id="KW-1185">Reference proteome</keyword>
<feature type="transmembrane region" description="Helical" evidence="1">
    <location>
        <begin position="12"/>
        <end position="31"/>
    </location>
</feature>
<accession>A0A7X9S1B5</accession>
<name>A0A7X9S1B5_9BACT</name>
<keyword evidence="1" id="KW-1133">Transmembrane helix</keyword>
<dbReference type="AlphaFoldDB" id="A0A7X9S1B5"/>
<evidence type="ECO:0000313" key="2">
    <source>
        <dbReference type="EMBL" id="NME72586.1"/>
    </source>
</evidence>
<organism evidence="2 3">
    <name type="scientific">Flammeovirga aprica JL-4</name>
    <dbReference type="NCBI Taxonomy" id="694437"/>
    <lineage>
        <taxon>Bacteria</taxon>
        <taxon>Pseudomonadati</taxon>
        <taxon>Bacteroidota</taxon>
        <taxon>Cytophagia</taxon>
        <taxon>Cytophagales</taxon>
        <taxon>Flammeovirgaceae</taxon>
        <taxon>Flammeovirga</taxon>
    </lineage>
</organism>
<sequence>MQMIYKLVFSKQVVTTALKLSIIVGTILAFINHGESIIGNTLSNKQVIQILITYFVPYAVSTYSSVKAITANTKKIEKTRKVGG</sequence>
<keyword evidence="1" id="KW-0472">Membrane</keyword>
<dbReference type="InterPro" id="IPR047700">
    <property type="entry name" value="NrtS-like"/>
</dbReference>
<protein>
    <submittedName>
        <fullName evidence="2">Nitrate/nitrite transporter NrtS</fullName>
    </submittedName>
</protein>
<dbReference type="Proteomes" id="UP000576082">
    <property type="component" value="Unassembled WGS sequence"/>
</dbReference>
<comment type="caution">
    <text evidence="2">The sequence shown here is derived from an EMBL/GenBank/DDBJ whole genome shotgun (WGS) entry which is preliminary data.</text>
</comment>
<dbReference type="NCBIfam" id="NF038050">
    <property type="entry name" value="NrtS"/>
    <property type="match status" value="1"/>
</dbReference>
<evidence type="ECO:0000256" key="1">
    <source>
        <dbReference type="SAM" id="Phobius"/>
    </source>
</evidence>
<feature type="transmembrane region" description="Helical" evidence="1">
    <location>
        <begin position="51"/>
        <end position="70"/>
    </location>
</feature>
<reference evidence="2 3" key="1">
    <citation type="submission" date="2020-04" db="EMBL/GenBank/DDBJ databases">
        <title>Flammeovirga sp. SR4, a novel species isolated from seawater.</title>
        <authorList>
            <person name="Wang X."/>
        </authorList>
    </citation>
    <scope>NUCLEOTIDE SEQUENCE [LARGE SCALE GENOMIC DNA]</scope>
    <source>
        <strain evidence="2 3">ATCC 23126</strain>
    </source>
</reference>
<dbReference type="EMBL" id="JABANE010000179">
    <property type="protein sequence ID" value="NME72586.1"/>
    <property type="molecule type" value="Genomic_DNA"/>
</dbReference>
<keyword evidence="1" id="KW-0812">Transmembrane</keyword>
<evidence type="ECO:0000313" key="3">
    <source>
        <dbReference type="Proteomes" id="UP000576082"/>
    </source>
</evidence>
<proteinExistence type="predicted"/>